<feature type="transmembrane region" description="Helical" evidence="1">
    <location>
        <begin position="141"/>
        <end position="160"/>
    </location>
</feature>
<name>A0ABW9Z8J2_9FLAO</name>
<feature type="transmembrane region" description="Helical" evidence="1">
    <location>
        <begin position="65"/>
        <end position="85"/>
    </location>
</feature>
<keyword evidence="1" id="KW-0812">Transmembrane</keyword>
<reference evidence="4" key="1">
    <citation type="submission" date="2020-01" db="EMBL/GenBank/DDBJ databases">
        <title>Sphingomonas sp. strain CSW-10.</title>
        <authorList>
            <person name="Chen W.-M."/>
        </authorList>
    </citation>
    <scope>NUCLEOTIDE SEQUENCE [LARGE SCALE GENOMIC DNA]</scope>
    <source>
        <strain evidence="4">NST-5</strain>
    </source>
</reference>
<feature type="transmembrane region" description="Helical" evidence="1">
    <location>
        <begin position="204"/>
        <end position="224"/>
    </location>
</feature>
<dbReference type="InterPro" id="IPR003675">
    <property type="entry name" value="Rce1/LyrA-like_dom"/>
</dbReference>
<feature type="transmembrane region" description="Helical" evidence="1">
    <location>
        <begin position="268"/>
        <end position="287"/>
    </location>
</feature>
<feature type="transmembrane region" description="Helical" evidence="1">
    <location>
        <begin position="17"/>
        <end position="45"/>
    </location>
</feature>
<feature type="domain" description="CAAX prenyl protease 2/Lysostaphin resistance protein A-like" evidence="2">
    <location>
        <begin position="143"/>
        <end position="242"/>
    </location>
</feature>
<evidence type="ECO:0000313" key="3">
    <source>
        <dbReference type="EMBL" id="NBL64159.1"/>
    </source>
</evidence>
<feature type="transmembrane region" description="Helical" evidence="1">
    <location>
        <begin position="181"/>
        <end position="198"/>
    </location>
</feature>
<feature type="transmembrane region" description="Helical" evidence="1">
    <location>
        <begin position="105"/>
        <end position="129"/>
    </location>
</feature>
<proteinExistence type="predicted"/>
<organism evidence="3 4">
    <name type="scientific">Flavobacterium ichthyis</name>
    <dbReference type="NCBI Taxonomy" id="2698827"/>
    <lineage>
        <taxon>Bacteria</taxon>
        <taxon>Pseudomonadati</taxon>
        <taxon>Bacteroidota</taxon>
        <taxon>Flavobacteriia</taxon>
        <taxon>Flavobacteriales</taxon>
        <taxon>Flavobacteriaceae</taxon>
        <taxon>Flavobacterium</taxon>
    </lineage>
</organism>
<sequence length="319" mass="35765">MFASLGFKLPNNGFWKYIVGSIIVIVASGIGQVPFMIAVFAKAMAEGETITNDTSKLMKILDPNLTLFLLMLSFVVALATLFLVVKHLHKQKILEVTTARPKVDWGRVFFSFGIWAIFSAVSVVAYYFITPEKFVLNFQPVPFLILFVIATLLIPVQTSTEEYIFRGYLMQGFALLAKNKWFPLVMTSVIFGGMHYFNPEVAKMGNIIMIYYIGTGFFLGIITLMDEGMELALGFHAANNLIGALLVTSDWGVFQTHSVFKDISEPSAGLDVLLPVLVIFPILLFIFSKKYKWFGWKEKLAGEIVEPINQNNQINKVGK</sequence>
<feature type="transmembrane region" description="Helical" evidence="1">
    <location>
        <begin position="231"/>
        <end position="248"/>
    </location>
</feature>
<dbReference type="Pfam" id="PF02517">
    <property type="entry name" value="Rce1-like"/>
    <property type="match status" value="1"/>
</dbReference>
<dbReference type="EMBL" id="JAABLM010000003">
    <property type="protein sequence ID" value="NBL64159.1"/>
    <property type="molecule type" value="Genomic_DNA"/>
</dbReference>
<dbReference type="RefSeq" id="WP_166535989.1">
    <property type="nucleotide sequence ID" value="NZ_JAABLM010000003.1"/>
</dbReference>
<keyword evidence="1" id="KW-1133">Transmembrane helix</keyword>
<dbReference type="GO" id="GO:0008237">
    <property type="term" value="F:metallopeptidase activity"/>
    <property type="evidence" value="ECO:0007669"/>
    <property type="project" value="UniProtKB-KW"/>
</dbReference>
<keyword evidence="1" id="KW-0472">Membrane</keyword>
<protein>
    <submittedName>
        <fullName evidence="3">CPBP family intramembrane metalloprotease</fullName>
    </submittedName>
</protein>
<comment type="caution">
    <text evidence="3">The sequence shown here is derived from an EMBL/GenBank/DDBJ whole genome shotgun (WGS) entry which is preliminary data.</text>
</comment>
<evidence type="ECO:0000256" key="1">
    <source>
        <dbReference type="SAM" id="Phobius"/>
    </source>
</evidence>
<evidence type="ECO:0000313" key="4">
    <source>
        <dbReference type="Proteomes" id="UP000798602"/>
    </source>
</evidence>
<gene>
    <name evidence="3" type="ORF">GV828_02970</name>
</gene>
<accession>A0ABW9Z8J2</accession>
<keyword evidence="3" id="KW-0482">Metalloprotease</keyword>
<keyword evidence="4" id="KW-1185">Reference proteome</keyword>
<keyword evidence="3" id="KW-0378">Hydrolase</keyword>
<dbReference type="Proteomes" id="UP000798602">
    <property type="component" value="Unassembled WGS sequence"/>
</dbReference>
<evidence type="ECO:0000259" key="2">
    <source>
        <dbReference type="Pfam" id="PF02517"/>
    </source>
</evidence>
<keyword evidence="3" id="KW-0645">Protease</keyword>